<name>A0A853AIY3_9PSEU</name>
<dbReference type="EMBL" id="JACCFJ010000001">
    <property type="protein sequence ID" value="NYI83968.1"/>
    <property type="molecule type" value="Genomic_DNA"/>
</dbReference>
<reference evidence="3 4" key="1">
    <citation type="submission" date="2020-07" db="EMBL/GenBank/DDBJ databases">
        <title>Sequencing the genomes of 1000 actinobacteria strains.</title>
        <authorList>
            <person name="Klenk H.-P."/>
        </authorList>
    </citation>
    <scope>NUCLEOTIDE SEQUENCE [LARGE SCALE GENOMIC DNA]</scope>
    <source>
        <strain evidence="3 4">DSM 44065</strain>
    </source>
</reference>
<dbReference type="InterPro" id="IPR053150">
    <property type="entry name" value="Teicoplanin_resist-assoc"/>
</dbReference>
<sequence>MSGIEVPALAVLGPLTVTAIVAVFWRLRSRGEVTVPRLTAGVAACLCGATVLDHTLFPFTIAPDDSRPWYVWLNVVPFTDLVDDPIGIVLNVALFVPVGLLMPLVVRVRSVGSALLHGFLLSLGIEVVQLAGDLAVSTGRVADVDDLIGNSAGALIGYAAFRLALLVPPLARAVELASWHPVAATARPEVGDRGA</sequence>
<gene>
    <name evidence="3" type="ORF">HNR68_002598</name>
</gene>
<accession>A0A853AIY3</accession>
<dbReference type="RefSeq" id="WP_179720808.1">
    <property type="nucleotide sequence ID" value="NZ_BAABFH010000001.1"/>
</dbReference>
<keyword evidence="1" id="KW-1133">Transmembrane helix</keyword>
<feature type="transmembrane region" description="Helical" evidence="1">
    <location>
        <begin position="152"/>
        <end position="171"/>
    </location>
</feature>
<dbReference type="Pfam" id="PF04892">
    <property type="entry name" value="VanZ"/>
    <property type="match status" value="1"/>
</dbReference>
<evidence type="ECO:0000313" key="3">
    <source>
        <dbReference type="EMBL" id="NYI83968.1"/>
    </source>
</evidence>
<feature type="transmembrane region" description="Helical" evidence="1">
    <location>
        <begin position="6"/>
        <end position="27"/>
    </location>
</feature>
<dbReference type="PANTHER" id="PTHR36834:SF1">
    <property type="entry name" value="INTEGRAL MEMBRANE PROTEIN"/>
    <property type="match status" value="1"/>
</dbReference>
<dbReference type="Proteomes" id="UP000587002">
    <property type="component" value="Unassembled WGS sequence"/>
</dbReference>
<evidence type="ECO:0000256" key="1">
    <source>
        <dbReference type="SAM" id="Phobius"/>
    </source>
</evidence>
<feature type="transmembrane region" description="Helical" evidence="1">
    <location>
        <begin position="39"/>
        <end position="61"/>
    </location>
</feature>
<dbReference type="AlphaFoldDB" id="A0A853AIY3"/>
<dbReference type="InterPro" id="IPR006976">
    <property type="entry name" value="VanZ-like"/>
</dbReference>
<feature type="transmembrane region" description="Helical" evidence="1">
    <location>
        <begin position="113"/>
        <end position="132"/>
    </location>
</feature>
<keyword evidence="4" id="KW-1185">Reference proteome</keyword>
<feature type="transmembrane region" description="Helical" evidence="1">
    <location>
        <begin position="86"/>
        <end position="106"/>
    </location>
</feature>
<feature type="domain" description="VanZ-like" evidence="2">
    <location>
        <begin position="55"/>
        <end position="163"/>
    </location>
</feature>
<keyword evidence="1" id="KW-0812">Transmembrane</keyword>
<dbReference type="PANTHER" id="PTHR36834">
    <property type="entry name" value="MEMBRANE PROTEIN-RELATED"/>
    <property type="match status" value="1"/>
</dbReference>
<evidence type="ECO:0000259" key="2">
    <source>
        <dbReference type="Pfam" id="PF04892"/>
    </source>
</evidence>
<comment type="caution">
    <text evidence="3">The sequence shown here is derived from an EMBL/GenBank/DDBJ whole genome shotgun (WGS) entry which is preliminary data.</text>
</comment>
<keyword evidence="1" id="KW-0472">Membrane</keyword>
<organism evidence="3 4">
    <name type="scientific">Saccharopolyspora hordei</name>
    <dbReference type="NCBI Taxonomy" id="1838"/>
    <lineage>
        <taxon>Bacteria</taxon>
        <taxon>Bacillati</taxon>
        <taxon>Actinomycetota</taxon>
        <taxon>Actinomycetes</taxon>
        <taxon>Pseudonocardiales</taxon>
        <taxon>Pseudonocardiaceae</taxon>
        <taxon>Saccharopolyspora</taxon>
    </lineage>
</organism>
<protein>
    <submittedName>
        <fullName evidence="3">VanZ family protein</fullName>
    </submittedName>
</protein>
<proteinExistence type="predicted"/>
<evidence type="ECO:0000313" key="4">
    <source>
        <dbReference type="Proteomes" id="UP000587002"/>
    </source>
</evidence>